<dbReference type="PROSITE" id="PS50801">
    <property type="entry name" value="STAS"/>
    <property type="match status" value="1"/>
</dbReference>
<evidence type="ECO:0000313" key="3">
    <source>
        <dbReference type="Proteomes" id="UP001596413"/>
    </source>
</evidence>
<dbReference type="Pfam" id="PF01740">
    <property type="entry name" value="STAS"/>
    <property type="match status" value="1"/>
</dbReference>
<sequence length="127" mass="13735">MTLRTWSIERGDWHVLRMCGDMDLLSSPELRRRLHEAVAEGRRDVVIDLSDVVICDSTGVGVLIAARRLLRSCGGRLRLVLPGGCVAGVAGPSHVERVLSALGVRRLFDVYGDLDSALDDAGEPLSA</sequence>
<dbReference type="SUPFAM" id="SSF52091">
    <property type="entry name" value="SpoIIaa-like"/>
    <property type="match status" value="1"/>
</dbReference>
<dbReference type="Gene3D" id="3.30.750.24">
    <property type="entry name" value="STAS domain"/>
    <property type="match status" value="1"/>
</dbReference>
<protein>
    <submittedName>
        <fullName evidence="2">STAS domain-containing protein</fullName>
    </submittedName>
</protein>
<proteinExistence type="predicted"/>
<reference evidence="3" key="1">
    <citation type="journal article" date="2019" name="Int. J. Syst. Evol. Microbiol.">
        <title>The Global Catalogue of Microorganisms (GCM) 10K type strain sequencing project: providing services to taxonomists for standard genome sequencing and annotation.</title>
        <authorList>
            <consortium name="The Broad Institute Genomics Platform"/>
            <consortium name="The Broad Institute Genome Sequencing Center for Infectious Disease"/>
            <person name="Wu L."/>
            <person name="Ma J."/>
        </authorList>
    </citation>
    <scope>NUCLEOTIDE SEQUENCE [LARGE SCALE GENOMIC DNA]</scope>
    <source>
        <strain evidence="3">CGMCC 1.13681</strain>
    </source>
</reference>
<keyword evidence="3" id="KW-1185">Reference proteome</keyword>
<evidence type="ECO:0000313" key="2">
    <source>
        <dbReference type="EMBL" id="MFC7219160.1"/>
    </source>
</evidence>
<dbReference type="InterPro" id="IPR036513">
    <property type="entry name" value="STAS_dom_sf"/>
</dbReference>
<dbReference type="CDD" id="cd07043">
    <property type="entry name" value="STAS_anti-anti-sigma_factors"/>
    <property type="match status" value="1"/>
</dbReference>
<feature type="domain" description="STAS" evidence="1">
    <location>
        <begin position="15"/>
        <end position="121"/>
    </location>
</feature>
<dbReference type="PANTHER" id="PTHR33495:SF2">
    <property type="entry name" value="ANTI-SIGMA FACTOR ANTAGONIST TM_1081-RELATED"/>
    <property type="match status" value="1"/>
</dbReference>
<dbReference type="InterPro" id="IPR002645">
    <property type="entry name" value="STAS_dom"/>
</dbReference>
<dbReference type="RefSeq" id="WP_386414712.1">
    <property type="nucleotide sequence ID" value="NZ_JBHSZO010000018.1"/>
</dbReference>
<dbReference type="EMBL" id="JBHSZO010000018">
    <property type="protein sequence ID" value="MFC7219160.1"/>
    <property type="molecule type" value="Genomic_DNA"/>
</dbReference>
<accession>A0ABW2GEH5</accession>
<name>A0ABW2GEH5_9ACTN</name>
<organism evidence="2 3">
    <name type="scientific">Streptomyces polyrhachis</name>
    <dbReference type="NCBI Taxonomy" id="1282885"/>
    <lineage>
        <taxon>Bacteria</taxon>
        <taxon>Bacillati</taxon>
        <taxon>Actinomycetota</taxon>
        <taxon>Actinomycetes</taxon>
        <taxon>Kitasatosporales</taxon>
        <taxon>Streptomycetaceae</taxon>
        <taxon>Streptomyces</taxon>
    </lineage>
</organism>
<evidence type="ECO:0000259" key="1">
    <source>
        <dbReference type="PROSITE" id="PS50801"/>
    </source>
</evidence>
<dbReference type="PANTHER" id="PTHR33495">
    <property type="entry name" value="ANTI-SIGMA FACTOR ANTAGONIST TM_1081-RELATED-RELATED"/>
    <property type="match status" value="1"/>
</dbReference>
<comment type="caution">
    <text evidence="2">The sequence shown here is derived from an EMBL/GenBank/DDBJ whole genome shotgun (WGS) entry which is preliminary data.</text>
</comment>
<gene>
    <name evidence="2" type="ORF">ACFQLX_13430</name>
</gene>
<dbReference type="Proteomes" id="UP001596413">
    <property type="component" value="Unassembled WGS sequence"/>
</dbReference>